<dbReference type="RefSeq" id="WP_013625885.1">
    <property type="nucleotide sequence ID" value="NC_015172.1"/>
</dbReference>
<dbReference type="Proteomes" id="UP000007488">
    <property type="component" value="Chromosome"/>
</dbReference>
<evidence type="ECO:0000313" key="7">
    <source>
        <dbReference type="Proteomes" id="UP000007488"/>
    </source>
</evidence>
<dbReference type="EC" id="1.1.1.6" evidence="6"/>
<name>F0SYF3_SYNGF</name>
<reference evidence="7" key="2">
    <citation type="submission" date="2011-02" db="EMBL/GenBank/DDBJ databases">
        <title>The complete genome of Syntrophobotulus glycolicus DSM 8271.</title>
        <authorList>
            <person name="Lucas S."/>
            <person name="Copeland A."/>
            <person name="Lapidus A."/>
            <person name="Bruce D."/>
            <person name="Goodwin L."/>
            <person name="Pitluck S."/>
            <person name="Kyrpides N."/>
            <person name="Mavromatis K."/>
            <person name="Pagani I."/>
            <person name="Ivanova N."/>
            <person name="Mikhailova N."/>
            <person name="Chertkov O."/>
            <person name="Held B."/>
            <person name="Detter J.C."/>
            <person name="Tapia R."/>
            <person name="Han C."/>
            <person name="Land M."/>
            <person name="Hauser L."/>
            <person name="Markowitz V."/>
            <person name="Cheng J.-F."/>
            <person name="Hugenholtz P."/>
            <person name="Woyke T."/>
            <person name="Wu D."/>
            <person name="Spring S."/>
            <person name="Schroeder M."/>
            <person name="Brambilla E."/>
            <person name="Klenk H.-P."/>
            <person name="Eisen J.A."/>
        </authorList>
    </citation>
    <scope>NUCLEOTIDE SEQUENCE [LARGE SCALE GENOMIC DNA]</scope>
    <source>
        <strain evidence="7">DSM 8271 / FlGlyR</strain>
    </source>
</reference>
<keyword evidence="1 3" id="KW-0479">Metal-binding</keyword>
<evidence type="ECO:0000256" key="1">
    <source>
        <dbReference type="ARBA" id="ARBA00022723"/>
    </source>
</evidence>
<feature type="binding site" evidence="4">
    <location>
        <begin position="109"/>
        <end position="113"/>
    </location>
    <ligand>
        <name>NAD(+)</name>
        <dbReference type="ChEBI" id="CHEBI:57540"/>
    </ligand>
</feature>
<dbReference type="eggNOG" id="COG0371">
    <property type="taxonomic scope" value="Bacteria"/>
</dbReference>
<keyword evidence="3" id="KW-0862">Zinc</keyword>
<feature type="binding site" evidence="4">
    <location>
        <position position="140"/>
    </location>
    <ligand>
        <name>NAD(+)</name>
        <dbReference type="ChEBI" id="CHEBI:57540"/>
    </ligand>
</feature>
<evidence type="ECO:0000259" key="5">
    <source>
        <dbReference type="Pfam" id="PF00465"/>
    </source>
</evidence>
<dbReference type="HOGENOM" id="CLU_044754_3_0_9"/>
<dbReference type="EMBL" id="CP002547">
    <property type="protein sequence ID" value="ADY57065.1"/>
    <property type="molecule type" value="Genomic_DNA"/>
</dbReference>
<evidence type="ECO:0000313" key="6">
    <source>
        <dbReference type="EMBL" id="ADY57065.1"/>
    </source>
</evidence>
<accession>F0SYF3</accession>
<feature type="binding site" evidence="3">
    <location>
        <position position="186"/>
    </location>
    <ligand>
        <name>glycerol</name>
        <dbReference type="ChEBI" id="CHEBI:17754"/>
    </ligand>
</feature>
<proteinExistence type="predicted"/>
<feature type="binding site" evidence="3">
    <location>
        <position position="269"/>
    </location>
    <ligand>
        <name>glycerol</name>
        <dbReference type="ChEBI" id="CHEBI:17754"/>
    </ligand>
</feature>
<keyword evidence="2 6" id="KW-0560">Oxidoreductase</keyword>
<dbReference type="PANTHER" id="PTHR43616">
    <property type="entry name" value="GLYCEROL DEHYDROGENASE"/>
    <property type="match status" value="1"/>
</dbReference>
<dbReference type="GO" id="GO:0008888">
    <property type="term" value="F:glycerol dehydrogenase (NAD+) activity"/>
    <property type="evidence" value="ECO:0007669"/>
    <property type="project" value="UniProtKB-EC"/>
</dbReference>
<keyword evidence="7" id="KW-1185">Reference proteome</keyword>
<evidence type="ECO:0000256" key="3">
    <source>
        <dbReference type="PIRSR" id="PIRSR000112-1"/>
    </source>
</evidence>
<feature type="binding site" evidence="4">
    <location>
        <position position="146"/>
    </location>
    <ligand>
        <name>NAD(+)</name>
        <dbReference type="ChEBI" id="CHEBI:57540"/>
    </ligand>
</feature>
<comment type="cofactor">
    <cofactor evidence="3">
        <name>Zn(2+)</name>
        <dbReference type="ChEBI" id="CHEBI:29105"/>
    </cofactor>
    <text evidence="3">Binds 1 zinc ion per subunit.</text>
</comment>
<dbReference type="Gene3D" id="3.40.50.1970">
    <property type="match status" value="1"/>
</dbReference>
<dbReference type="Gene3D" id="1.20.1090.10">
    <property type="entry name" value="Dehydroquinate synthase-like - alpha domain"/>
    <property type="match status" value="1"/>
</dbReference>
<feature type="domain" description="Alcohol dehydrogenase iron-type/glycerol dehydrogenase GldA" evidence="5">
    <location>
        <begin position="23"/>
        <end position="168"/>
    </location>
</feature>
<evidence type="ECO:0000256" key="2">
    <source>
        <dbReference type="ARBA" id="ARBA00023002"/>
    </source>
</evidence>
<reference evidence="6 7" key="1">
    <citation type="journal article" date="2011" name="Stand. Genomic Sci.">
        <title>Complete genome sequence of Syntrophobotulus glycolicus type strain (FlGlyR).</title>
        <authorList>
            <person name="Han C."/>
            <person name="Mwirichia R."/>
            <person name="Chertkov O."/>
            <person name="Held B."/>
            <person name="Lapidus A."/>
            <person name="Nolan M."/>
            <person name="Lucas S."/>
            <person name="Hammon N."/>
            <person name="Deshpande S."/>
            <person name="Cheng J.F."/>
            <person name="Tapia R."/>
            <person name="Goodwin L."/>
            <person name="Pitluck S."/>
            <person name="Huntemann M."/>
            <person name="Liolios K."/>
            <person name="Ivanova N."/>
            <person name="Pagani I."/>
            <person name="Mavromatis K."/>
            <person name="Ovchinikova G."/>
            <person name="Pati A."/>
            <person name="Chen A."/>
            <person name="Palaniappan K."/>
            <person name="Land M."/>
            <person name="Hauser L."/>
            <person name="Brambilla E.M."/>
            <person name="Rohde M."/>
            <person name="Spring S."/>
            <person name="Sikorski J."/>
            <person name="Goker M."/>
            <person name="Woyke T."/>
            <person name="Bristow J."/>
            <person name="Eisen J.A."/>
            <person name="Markowitz V."/>
            <person name="Hugenholtz P."/>
            <person name="Kyrpides N.C."/>
            <person name="Klenk H.P."/>
            <person name="Detter J.C."/>
        </authorList>
    </citation>
    <scope>NUCLEOTIDE SEQUENCE [LARGE SCALE GENOMIC DNA]</scope>
    <source>
        <strain evidence="7">DSM 8271 / FlGlyR</strain>
    </source>
</reference>
<dbReference type="STRING" id="645991.Sgly_2794"/>
<feature type="binding site" evidence="4">
    <location>
        <position position="142"/>
    </location>
    <ligand>
        <name>NAD(+)</name>
        <dbReference type="ChEBI" id="CHEBI:57540"/>
    </ligand>
</feature>
<organism evidence="6 7">
    <name type="scientific">Syntrophobotulus glycolicus (strain DSM 8271 / FlGlyR)</name>
    <dbReference type="NCBI Taxonomy" id="645991"/>
    <lineage>
        <taxon>Bacteria</taxon>
        <taxon>Bacillati</taxon>
        <taxon>Bacillota</taxon>
        <taxon>Clostridia</taxon>
        <taxon>Eubacteriales</taxon>
        <taxon>Desulfitobacteriaceae</taxon>
        <taxon>Syntrophobotulus</taxon>
    </lineage>
</organism>
<dbReference type="PANTHER" id="PTHR43616:SF3">
    <property type="entry name" value="HYDROXYCARBOXYLATE DEHYDROGENASE A"/>
    <property type="match status" value="1"/>
</dbReference>
<dbReference type="Pfam" id="PF00465">
    <property type="entry name" value="Fe-ADH"/>
    <property type="match status" value="1"/>
</dbReference>
<evidence type="ECO:0000256" key="4">
    <source>
        <dbReference type="PIRSR" id="PIRSR000112-3"/>
    </source>
</evidence>
<dbReference type="CDD" id="cd08550">
    <property type="entry name" value="GlyDH-like"/>
    <property type="match status" value="1"/>
</dbReference>
<dbReference type="PIRSF" id="PIRSF000112">
    <property type="entry name" value="Glycerol_dehydrogenase"/>
    <property type="match status" value="1"/>
</dbReference>
<dbReference type="KEGG" id="sgy:Sgly_2794"/>
<feature type="binding site" evidence="3">
    <location>
        <position position="286"/>
    </location>
    <ligand>
        <name>glycerol</name>
        <dbReference type="ChEBI" id="CHEBI:17754"/>
    </ligand>
</feature>
<dbReference type="SUPFAM" id="SSF56796">
    <property type="entry name" value="Dehydroquinate synthase-like"/>
    <property type="match status" value="1"/>
</dbReference>
<dbReference type="InterPro" id="IPR001670">
    <property type="entry name" value="ADH_Fe/GldA"/>
</dbReference>
<dbReference type="GO" id="GO:0046872">
    <property type="term" value="F:metal ion binding"/>
    <property type="evidence" value="ECO:0007669"/>
    <property type="project" value="UniProtKB-KW"/>
</dbReference>
<sequence>MIQSPGFLMKERKNEIMLTIKTPDHYINEAGSLKKAGEHIGRLGQNALIIGGKTALAVAGQELTASLEKAGISSQTFVFQGNCTVENIRKYSALAQELRADILIGVGGGKVLDSVKAIAEDAGIPLVAVPTIAATCAAWSALTVLYDEEGKFAEYRFLKTSPRLVLTDLGIIAQAPVRYLNAGIGDTIAKWYETAPHTAEGQSDISLTIGVKIAEQALDLLRKYYAQAQRDVEARVPSNELSWVVDAIIVLAGLIGSISQGTRRPALAHTLYNHFTLLKETHQSLHGEIVAFGLVVQLILQDKPSQEIDHFIRFLQTLELPVTLGQLGIAGELAEKAALVADHINFTETSLDKLNFPVNRDLLMKAIIKADETGRKSLRQEIRAV</sequence>
<dbReference type="AlphaFoldDB" id="F0SYF3"/>
<protein>
    <submittedName>
        <fullName evidence="6">Glycerol dehydrogenase</fullName>
        <ecNumber evidence="6">1.1.1.6</ecNumber>
    </submittedName>
</protein>
<gene>
    <name evidence="6" type="ordered locus">Sgly_2794</name>
</gene>
<keyword evidence="4" id="KW-0520">NAD</keyword>
<dbReference type="InterPro" id="IPR016205">
    <property type="entry name" value="Glycerol_DH"/>
</dbReference>